<keyword evidence="2" id="KW-0548">Nucleotidyltransferase</keyword>
<dbReference type="GO" id="GO:0043814">
    <property type="term" value="F:phospholactate guanylyltransferase activity"/>
    <property type="evidence" value="ECO:0007669"/>
    <property type="project" value="InterPro"/>
</dbReference>
<evidence type="ECO:0000256" key="3">
    <source>
        <dbReference type="ARBA" id="ARBA00022741"/>
    </source>
</evidence>
<dbReference type="Pfam" id="PF01983">
    <property type="entry name" value="CofC"/>
    <property type="match status" value="1"/>
</dbReference>
<dbReference type="EMBL" id="UINC01063178">
    <property type="protein sequence ID" value="SVB90535.1"/>
    <property type="molecule type" value="Genomic_DNA"/>
</dbReference>
<accession>A0A382HTW2</accession>
<dbReference type="SUPFAM" id="SSF53448">
    <property type="entry name" value="Nucleotide-diphospho-sugar transferases"/>
    <property type="match status" value="1"/>
</dbReference>
<reference evidence="5" key="1">
    <citation type="submission" date="2018-05" db="EMBL/GenBank/DDBJ databases">
        <authorList>
            <person name="Lanie J.A."/>
            <person name="Ng W.-L."/>
            <person name="Kazmierczak K.M."/>
            <person name="Andrzejewski T.M."/>
            <person name="Davidsen T.M."/>
            <person name="Wayne K.J."/>
            <person name="Tettelin H."/>
            <person name="Glass J.I."/>
            <person name="Rusch D."/>
            <person name="Podicherti R."/>
            <person name="Tsui H.-C.T."/>
            <person name="Winkler M.E."/>
        </authorList>
    </citation>
    <scope>NUCLEOTIDE SEQUENCE</scope>
</reference>
<organism evidence="5">
    <name type="scientific">marine metagenome</name>
    <dbReference type="NCBI Taxonomy" id="408172"/>
    <lineage>
        <taxon>unclassified sequences</taxon>
        <taxon>metagenomes</taxon>
        <taxon>ecological metagenomes</taxon>
    </lineage>
</organism>
<keyword evidence="4" id="KW-0342">GTP-binding</keyword>
<gene>
    <name evidence="5" type="ORF">METZ01_LOCUS243389</name>
</gene>
<dbReference type="Gene3D" id="3.90.550.10">
    <property type="entry name" value="Spore Coat Polysaccharide Biosynthesis Protein SpsA, Chain A"/>
    <property type="match status" value="1"/>
</dbReference>
<sequence>VVPIKGFEAPKQRLAEALSAHERGSLAEHMLRDVLAALDDLEGILVISRDEATLNAARWSGARVMLEKGNGGYSAAVRQAGEMLASEGVNAMMHVPGDVPLISRDEVKRIAALPENVPGACVVPSRDFDGTNCLALWPPDLIEPAFGPDSFHRHCQILEDLGVKPVVLELDGFALDIDTPDDLRLFCMGQKNCGSLQYLQASGISARILSD</sequence>
<protein>
    <recommendedName>
        <fullName evidence="6">MobA-like NTP transferase domain-containing protein</fullName>
    </recommendedName>
</protein>
<evidence type="ECO:0000313" key="5">
    <source>
        <dbReference type="EMBL" id="SVB90535.1"/>
    </source>
</evidence>
<dbReference type="PANTHER" id="PTHR40392">
    <property type="entry name" value="2-PHOSPHO-L-LACTATE GUANYLYLTRANSFERASE"/>
    <property type="match status" value="1"/>
</dbReference>
<name>A0A382HTW2_9ZZZZ</name>
<keyword evidence="1" id="KW-0808">Transferase</keyword>
<feature type="non-terminal residue" evidence="5">
    <location>
        <position position="1"/>
    </location>
</feature>
<dbReference type="GO" id="GO:0005525">
    <property type="term" value="F:GTP binding"/>
    <property type="evidence" value="ECO:0007669"/>
    <property type="project" value="UniProtKB-KW"/>
</dbReference>
<evidence type="ECO:0000256" key="1">
    <source>
        <dbReference type="ARBA" id="ARBA00022679"/>
    </source>
</evidence>
<dbReference type="HAMAP" id="MF_02114">
    <property type="entry name" value="CofC"/>
    <property type="match status" value="1"/>
</dbReference>
<keyword evidence="3" id="KW-0547">Nucleotide-binding</keyword>
<dbReference type="AlphaFoldDB" id="A0A382HTW2"/>
<evidence type="ECO:0000256" key="4">
    <source>
        <dbReference type="ARBA" id="ARBA00023134"/>
    </source>
</evidence>
<dbReference type="PANTHER" id="PTHR40392:SF1">
    <property type="entry name" value="2-PHOSPHO-L-LACTATE GUANYLYLTRANSFERASE"/>
    <property type="match status" value="1"/>
</dbReference>
<dbReference type="InterPro" id="IPR002835">
    <property type="entry name" value="CofC"/>
</dbReference>
<proteinExistence type="inferred from homology"/>
<evidence type="ECO:0008006" key="6">
    <source>
        <dbReference type="Google" id="ProtNLM"/>
    </source>
</evidence>
<dbReference type="NCBIfam" id="TIGR03552">
    <property type="entry name" value="F420_cofC"/>
    <property type="match status" value="1"/>
</dbReference>
<evidence type="ECO:0000256" key="2">
    <source>
        <dbReference type="ARBA" id="ARBA00022695"/>
    </source>
</evidence>
<dbReference type="InterPro" id="IPR029044">
    <property type="entry name" value="Nucleotide-diphossugar_trans"/>
</dbReference>